<reference evidence="7 8" key="1">
    <citation type="journal article" date="2009" name="PLoS ONE">
        <title>The complete genome of Teredinibacter turnerae T7901: an intracellular endosymbiont of marine wood-boring bivalves (shipworms).</title>
        <authorList>
            <person name="Yang J.C."/>
            <person name="Madupu R."/>
            <person name="Durkin A.S."/>
            <person name="Ekborg N.A."/>
            <person name="Pedamallu C.S."/>
            <person name="Hostetler J.B."/>
            <person name="Radune D."/>
            <person name="Toms B.S."/>
            <person name="Henrissat B."/>
            <person name="Coutinho P.M."/>
            <person name="Schwarz S."/>
            <person name="Field L."/>
            <person name="Trindade-Silva A.E."/>
            <person name="Soares C.A.G."/>
            <person name="Elshahawi S."/>
            <person name="Hanora A."/>
            <person name="Schmidt E.W."/>
            <person name="Haygood M.G."/>
            <person name="Posfai J."/>
            <person name="Benner J."/>
            <person name="Madinger C."/>
            <person name="Nove J."/>
            <person name="Anton B."/>
            <person name="Chaudhary K."/>
            <person name="Foster J."/>
            <person name="Holman A."/>
            <person name="Kumar S."/>
            <person name="Lessard P.A."/>
            <person name="Luyten Y.A."/>
            <person name="Slatko B."/>
            <person name="Wood N."/>
            <person name="Wu B."/>
            <person name="Teplitski M."/>
            <person name="Mougous J.D."/>
            <person name="Ward N."/>
            <person name="Eisen J.A."/>
            <person name="Badger J.H."/>
            <person name="Distel D.L."/>
        </authorList>
    </citation>
    <scope>NUCLEOTIDE SEQUENCE [LARGE SCALE GENOMIC DNA]</scope>
    <source>
        <strain evidence="8">ATCC 39867 / T7901</strain>
    </source>
</reference>
<evidence type="ECO:0000256" key="3">
    <source>
        <dbReference type="ARBA" id="ARBA00022679"/>
    </source>
</evidence>
<dbReference type="eggNOG" id="COG2265">
    <property type="taxonomic scope" value="Bacteria"/>
</dbReference>
<dbReference type="CDD" id="cd02440">
    <property type="entry name" value="AdoMet_MTases"/>
    <property type="match status" value="1"/>
</dbReference>
<dbReference type="SUPFAM" id="SSF50249">
    <property type="entry name" value="Nucleic acid-binding proteins"/>
    <property type="match status" value="1"/>
</dbReference>
<dbReference type="SUPFAM" id="SSF53335">
    <property type="entry name" value="S-adenosyl-L-methionine-dependent methyltransferases"/>
    <property type="match status" value="1"/>
</dbReference>
<accession>C5BIF8</accession>
<dbReference type="InterPro" id="IPR012340">
    <property type="entry name" value="NA-bd_OB-fold"/>
</dbReference>
<evidence type="ECO:0000256" key="4">
    <source>
        <dbReference type="ARBA" id="ARBA00022691"/>
    </source>
</evidence>
<dbReference type="KEGG" id="ttu:TERTU_4342"/>
<feature type="binding site" evidence="6">
    <location>
        <position position="254"/>
    </location>
    <ligand>
        <name>S-adenosyl-L-methionine</name>
        <dbReference type="ChEBI" id="CHEBI:59789"/>
    </ligand>
</feature>
<dbReference type="InterPro" id="IPR029063">
    <property type="entry name" value="SAM-dependent_MTases_sf"/>
</dbReference>
<dbReference type="HOGENOM" id="CLU_014689_8_1_6"/>
<evidence type="ECO:0000256" key="5">
    <source>
        <dbReference type="ARBA" id="ARBA00023014"/>
    </source>
</evidence>
<evidence type="ECO:0000313" key="7">
    <source>
        <dbReference type="EMBL" id="ACR14697.1"/>
    </source>
</evidence>
<keyword evidence="1" id="KW-0004">4Fe-4S</keyword>
<dbReference type="EMBL" id="CP001614">
    <property type="protein sequence ID" value="ACR14697.1"/>
    <property type="molecule type" value="Genomic_DNA"/>
</dbReference>
<dbReference type="Gene3D" id="2.40.50.140">
    <property type="entry name" value="Nucleic acid-binding proteins"/>
    <property type="match status" value="1"/>
</dbReference>
<dbReference type="STRING" id="377629.TERTU_4342"/>
<dbReference type="InterPro" id="IPR010280">
    <property type="entry name" value="U5_MeTrfase_fam"/>
</dbReference>
<evidence type="ECO:0000256" key="1">
    <source>
        <dbReference type="ARBA" id="ARBA00022485"/>
    </source>
</evidence>
<evidence type="ECO:0000313" key="8">
    <source>
        <dbReference type="Proteomes" id="UP000009080"/>
    </source>
</evidence>
<name>C5BIF8_TERTT</name>
<feature type="binding site" evidence="6">
    <location>
        <position position="226"/>
    </location>
    <ligand>
        <name>S-adenosyl-L-methionine</name>
        <dbReference type="ChEBI" id="CHEBI:59789"/>
    </ligand>
</feature>
<keyword evidence="5" id="KW-0411">Iron-sulfur</keyword>
<keyword evidence="2 6" id="KW-0489">Methyltransferase</keyword>
<comment type="similarity">
    <text evidence="6">Belongs to the class I-like SAM-binding methyltransferase superfamily. RNA M5U methyltransferase family.</text>
</comment>
<feature type="active site" description="Nucleophile" evidence="6">
    <location>
        <position position="349"/>
    </location>
</feature>
<dbReference type="PROSITE" id="PS51687">
    <property type="entry name" value="SAM_MT_RNA_M5U"/>
    <property type="match status" value="1"/>
</dbReference>
<dbReference type="PANTHER" id="PTHR11061:SF49">
    <property type="entry name" value="23S RRNA (URACIL(1939)-C(5))-METHYLTRANSFERASE RLMD"/>
    <property type="match status" value="1"/>
</dbReference>
<dbReference type="PANTHER" id="PTHR11061">
    <property type="entry name" value="RNA M5U METHYLTRANSFERASE"/>
    <property type="match status" value="1"/>
</dbReference>
<dbReference type="Gene3D" id="3.40.50.150">
    <property type="entry name" value="Vaccinia Virus protein VP39"/>
    <property type="match status" value="2"/>
</dbReference>
<dbReference type="InterPro" id="IPR030391">
    <property type="entry name" value="MeTrfase_TrmA_CS"/>
</dbReference>
<dbReference type="GO" id="GO:0070475">
    <property type="term" value="P:rRNA base methylation"/>
    <property type="evidence" value="ECO:0007669"/>
    <property type="project" value="TreeGrafter"/>
</dbReference>
<gene>
    <name evidence="7" type="ordered locus">TERTU_4342</name>
</gene>
<organism evidence="7 8">
    <name type="scientific">Teredinibacter turnerae (strain ATCC 39867 / T7901)</name>
    <dbReference type="NCBI Taxonomy" id="377629"/>
    <lineage>
        <taxon>Bacteria</taxon>
        <taxon>Pseudomonadati</taxon>
        <taxon>Pseudomonadota</taxon>
        <taxon>Gammaproteobacteria</taxon>
        <taxon>Cellvibrionales</taxon>
        <taxon>Cellvibrionaceae</taxon>
        <taxon>Teredinibacter</taxon>
    </lineage>
</organism>
<dbReference type="PROSITE" id="PS01231">
    <property type="entry name" value="TRMA_2"/>
    <property type="match status" value="1"/>
</dbReference>
<keyword evidence="8" id="KW-1185">Reference proteome</keyword>
<keyword evidence="4 6" id="KW-0949">S-adenosyl-L-methionine</keyword>
<dbReference type="Proteomes" id="UP000009080">
    <property type="component" value="Chromosome"/>
</dbReference>
<evidence type="ECO:0000256" key="6">
    <source>
        <dbReference type="PROSITE-ProRule" id="PRU01024"/>
    </source>
</evidence>
<dbReference type="AlphaFoldDB" id="C5BIF8"/>
<protein>
    <submittedName>
        <fullName evidence="7">RNA methyltransferase, TrmA family</fullName>
    </submittedName>
</protein>
<sequence length="393" mass="43139">MTSFKRRTPKRAQFRSEVFSAEVRDLASDGRGVLQHPSGKTFFAPGVWPGEAGEFRSTGGKGRVGFAELVALSPGREHPQRQNAPCAHHGFGAAQCGGCPWQFMAYDAQLAAKQTRVTAELARLGEADKVLPIWPSPQIFGYRNRAQFKTDGREIGYVSAASNTLAPVQHCPVLSEPNQHTLQTLRAQLPNRAWQPARRSAWRTLDIDESIAAEQVCVDQRLPFKQGNSAQNTRMRAWLAERIAPGTQQAVELFCGSGNLTEVLCDAGVAKISAVEVVDEAIAALRAKVLAGVEPIVCDLFADDGLASVARALKTAELLVLDPPREGWKSRAAAWPKNCQVRQVLSVSCDLATFTRDLSFFLDQGFRLVEVQPLDQFPHTPHIELLAHLEKDR</sequence>
<evidence type="ECO:0000256" key="2">
    <source>
        <dbReference type="ARBA" id="ARBA00022603"/>
    </source>
</evidence>
<dbReference type="GO" id="GO:0051539">
    <property type="term" value="F:4 iron, 4 sulfur cluster binding"/>
    <property type="evidence" value="ECO:0007669"/>
    <property type="project" value="UniProtKB-KW"/>
</dbReference>
<keyword evidence="3 6" id="KW-0808">Transferase</keyword>
<keyword evidence="1" id="KW-0479">Metal-binding</keyword>
<dbReference type="RefSeq" id="WP_015820811.1">
    <property type="nucleotide sequence ID" value="NC_012997.1"/>
</dbReference>
<dbReference type="GO" id="GO:0070041">
    <property type="term" value="F:rRNA (uridine-C5-)-methyltransferase activity"/>
    <property type="evidence" value="ECO:0007669"/>
    <property type="project" value="TreeGrafter"/>
</dbReference>
<keyword evidence="1" id="KW-0408">Iron</keyword>
<feature type="binding site" evidence="6">
    <location>
        <position position="322"/>
    </location>
    <ligand>
        <name>S-adenosyl-L-methionine</name>
        <dbReference type="ChEBI" id="CHEBI:59789"/>
    </ligand>
</feature>
<proteinExistence type="inferred from homology"/>
<feature type="binding site" evidence="6">
    <location>
        <position position="276"/>
    </location>
    <ligand>
        <name>S-adenosyl-L-methionine</name>
        <dbReference type="ChEBI" id="CHEBI:59789"/>
    </ligand>
</feature>